<evidence type="ECO:0000313" key="5">
    <source>
        <dbReference type="Proteomes" id="UP000635885"/>
    </source>
</evidence>
<feature type="domain" description="Helicase C-terminal" evidence="3">
    <location>
        <begin position="674"/>
        <end position="850"/>
    </location>
</feature>
<proteinExistence type="predicted"/>
<accession>A0ABQ1M5V8</accession>
<keyword evidence="4" id="KW-0347">Helicase</keyword>
<keyword evidence="1" id="KW-0378">Hydrolase</keyword>
<keyword evidence="5" id="KW-1185">Reference proteome</keyword>
<dbReference type="GO" id="GO:0004386">
    <property type="term" value="F:helicase activity"/>
    <property type="evidence" value="ECO:0007669"/>
    <property type="project" value="UniProtKB-KW"/>
</dbReference>
<dbReference type="CDD" id="cd09178">
    <property type="entry name" value="PLDc_N_Snf2_like"/>
    <property type="match status" value="1"/>
</dbReference>
<comment type="caution">
    <text evidence="4">The sequence shown here is derived from an EMBL/GenBank/DDBJ whole genome shotgun (WGS) entry which is preliminary data.</text>
</comment>
<dbReference type="Pfam" id="PF00271">
    <property type="entry name" value="Helicase_C"/>
    <property type="match status" value="1"/>
</dbReference>
<dbReference type="PANTHER" id="PTHR45766">
    <property type="entry name" value="DNA ANNEALING HELICASE AND ENDONUCLEASE ZRANB3 FAMILY MEMBER"/>
    <property type="match status" value="1"/>
</dbReference>
<dbReference type="PANTHER" id="PTHR45766:SF6">
    <property type="entry name" value="SWI_SNF-RELATED MATRIX-ASSOCIATED ACTIN-DEPENDENT REGULATOR OF CHROMATIN SUBFAMILY A-LIKE PROTEIN 1"/>
    <property type="match status" value="1"/>
</dbReference>
<evidence type="ECO:0000256" key="1">
    <source>
        <dbReference type="ARBA" id="ARBA00022801"/>
    </source>
</evidence>
<dbReference type="InterPro" id="IPR027417">
    <property type="entry name" value="P-loop_NTPase"/>
</dbReference>
<keyword evidence="4" id="KW-0547">Nucleotide-binding</keyword>
<evidence type="ECO:0000313" key="4">
    <source>
        <dbReference type="EMBL" id="GGC35488.1"/>
    </source>
</evidence>
<organism evidence="4 5">
    <name type="scientific">Belliella aquatica</name>
    <dbReference type="NCBI Taxonomy" id="1323734"/>
    <lineage>
        <taxon>Bacteria</taxon>
        <taxon>Pseudomonadati</taxon>
        <taxon>Bacteroidota</taxon>
        <taxon>Cytophagia</taxon>
        <taxon>Cytophagales</taxon>
        <taxon>Cyclobacteriaceae</taxon>
        <taxon>Belliella</taxon>
    </lineage>
</organism>
<dbReference type="Pfam" id="PF00176">
    <property type="entry name" value="SNF2-rel_dom"/>
    <property type="match status" value="1"/>
</dbReference>
<dbReference type="InterPro" id="IPR049730">
    <property type="entry name" value="SNF2/RAD54-like_C"/>
</dbReference>
<dbReference type="EMBL" id="BMFD01000003">
    <property type="protein sequence ID" value="GGC35488.1"/>
    <property type="molecule type" value="Genomic_DNA"/>
</dbReference>
<dbReference type="PROSITE" id="PS51192">
    <property type="entry name" value="HELICASE_ATP_BIND_1"/>
    <property type="match status" value="1"/>
</dbReference>
<dbReference type="InterPro" id="IPR025202">
    <property type="entry name" value="PLD-like_dom"/>
</dbReference>
<dbReference type="InterPro" id="IPR000330">
    <property type="entry name" value="SNF2_N"/>
</dbReference>
<dbReference type="SMART" id="SM00490">
    <property type="entry name" value="HELICc"/>
    <property type="match status" value="1"/>
</dbReference>
<dbReference type="PROSITE" id="PS51194">
    <property type="entry name" value="HELICASE_CTER"/>
    <property type="match status" value="1"/>
</dbReference>
<reference evidence="5" key="1">
    <citation type="journal article" date="2019" name="Int. J. Syst. Evol. Microbiol.">
        <title>The Global Catalogue of Microorganisms (GCM) 10K type strain sequencing project: providing services to taxonomists for standard genome sequencing and annotation.</title>
        <authorList>
            <consortium name="The Broad Institute Genomics Platform"/>
            <consortium name="The Broad Institute Genome Sequencing Center for Infectious Disease"/>
            <person name="Wu L."/>
            <person name="Ma J."/>
        </authorList>
    </citation>
    <scope>NUCLEOTIDE SEQUENCE [LARGE SCALE GENOMIC DNA]</scope>
    <source>
        <strain evidence="5">CGMCC 1.12479</strain>
    </source>
</reference>
<keyword evidence="4" id="KW-0067">ATP-binding</keyword>
<evidence type="ECO:0000259" key="2">
    <source>
        <dbReference type="PROSITE" id="PS51192"/>
    </source>
</evidence>
<name>A0ABQ1M5V8_9BACT</name>
<sequence>MSTRFFTNEQKNTLLQKFKGIFENNQDIEFFDALVGYFRASGYFKIRPFLEKVPKIRILVGIDVDKILAKYQSKGLLFQGDANQTMVEFLSEVKSDIQDAPYLKEVESGIIQFVEDIASNKIEIKAHPSKRLHAKIYIFRPEGWNEHKTGSVITGSSNLTDSGLGESDTFNYEFNVLLHYYDDVKFATDEFERLWKEGVPVLPVEISRLKKETFLNDDFTPFEVYIKFLIEYFGKSVEFDPNSVTDLPDGFKRLSYQIDAVNEGYKLLQKHNGFFLSDVVGLGKTVVGTLIAKKFFYSNDFPSHISNILVVVPPALKPNWEETLEKFQLNNYKIITNGSLHQIMDAEKYDMVIVDEAHKFRNDTAEAYNQLQKICKTKTRRRLKDGTKADKKVMLISATPLNNRPEDIANQVYLFQDSKDSTLEVSNLQHFFRNHIDEYRKLKDNSDIKIVQAEVKKIYEQIRKMVIQPLTVRRTRTDLNAHELYHSDLEEQGIVFPDIEKPRKIFYELDDQLDDLYDDTMKLLSHEEYGIKYLRYQAIKFLRPEKKLKYKNADVASQALAKIMKIMLVKRIDSSFHAFKQSLNRFTLATEAMCRMFDNGRIYIAPNINVNEYVMEEREDELLTRLLTLQETDPTIEICTADDFVHGFHDGLLRDLDLLKDLNQKWQAVFQDPKLDEFLFRLNGELMKPAINPAQKLVIFSESKETTTYLVSKLKENGREDILEVHSDNRDKLKSVIRENFDANIPRTQYKNDFNIIVATEVLAEGINLHRSNVIVNYDTPWNSTRLMQRIGRVNRIGSVAPKVYIYNFYPTAKVNNDIELEKRAIMKLQAFHSALGEDSEIYSPDEETQTFGLFDKDVDEDKDEKLAFLMELRKFKSENPELFRKIKNLPLRARVGRRSKLKAGTTISFMRNNRRDAFYFIKETGQLEELSFVETAKEFSAMASEHGIPLHGKHHDQINIALEDFYNKIRQEMASNQVVDTTQGPNEKKALAYLDGFLTFPFASNEEKKLIKAAKNAIKLGKFQRLQRDVNKLKKDAKAVRLKPIDLLDAMVKVINQYPVLQSDTMEDRPTVTVRSFEKLKPEIIISESFSTNS</sequence>
<dbReference type="SMART" id="SM00487">
    <property type="entry name" value="DEXDc"/>
    <property type="match status" value="1"/>
</dbReference>
<evidence type="ECO:0000259" key="3">
    <source>
        <dbReference type="PROSITE" id="PS51194"/>
    </source>
</evidence>
<dbReference type="RefSeq" id="WP_188440884.1">
    <property type="nucleotide sequence ID" value="NZ_BMFD01000003.1"/>
</dbReference>
<dbReference type="Pfam" id="PF13091">
    <property type="entry name" value="PLDc_2"/>
    <property type="match status" value="1"/>
</dbReference>
<dbReference type="SUPFAM" id="SSF52540">
    <property type="entry name" value="P-loop containing nucleoside triphosphate hydrolases"/>
    <property type="match status" value="2"/>
</dbReference>
<protein>
    <submittedName>
        <fullName evidence="4">ATP-dependent helicase</fullName>
    </submittedName>
</protein>
<dbReference type="Gene3D" id="3.40.50.300">
    <property type="entry name" value="P-loop containing nucleotide triphosphate hydrolases"/>
    <property type="match status" value="2"/>
</dbReference>
<dbReference type="InterPro" id="IPR014001">
    <property type="entry name" value="Helicase_ATP-bd"/>
</dbReference>
<dbReference type="Proteomes" id="UP000635885">
    <property type="component" value="Unassembled WGS sequence"/>
</dbReference>
<dbReference type="InterPro" id="IPR001650">
    <property type="entry name" value="Helicase_C-like"/>
</dbReference>
<feature type="domain" description="Helicase ATP-binding" evidence="2">
    <location>
        <begin position="265"/>
        <end position="418"/>
    </location>
</feature>
<dbReference type="CDD" id="cd18793">
    <property type="entry name" value="SF2_C_SNF"/>
    <property type="match status" value="1"/>
</dbReference>
<gene>
    <name evidence="4" type="ORF">GCM10010993_12970</name>
</gene>
<dbReference type="Gene3D" id="3.30.870.10">
    <property type="entry name" value="Endonuclease Chain A"/>
    <property type="match status" value="1"/>
</dbReference>